<proteinExistence type="predicted"/>
<accession>A0A328B7E9</accession>
<dbReference type="AlphaFoldDB" id="A0A328B7E9"/>
<protein>
    <recommendedName>
        <fullName evidence="1">YMGG-like Gly-zipper domain-containing protein</fullName>
    </recommendedName>
</protein>
<dbReference type="Proteomes" id="UP000249842">
    <property type="component" value="Unassembled WGS sequence"/>
</dbReference>
<sequence length="132" mass="14224">MVTGLATVVALPSVASARGYCQQRAHDRKVAGTVIGAVGGALVGNAISHRNGALIGGLGGAVIGNQVAREKCDTGRAYYRSRASTRRSYAVRRDTRYASYDTRTAYGACSYENRPFYDERGQLIYAPTRICR</sequence>
<keyword evidence="3" id="KW-1185">Reference proteome</keyword>
<dbReference type="EMBL" id="QFYP01000001">
    <property type="protein sequence ID" value="RAK61754.1"/>
    <property type="molecule type" value="Genomic_DNA"/>
</dbReference>
<evidence type="ECO:0000313" key="2">
    <source>
        <dbReference type="EMBL" id="RAK61754.1"/>
    </source>
</evidence>
<comment type="caution">
    <text evidence="2">The sequence shown here is derived from an EMBL/GenBank/DDBJ whole genome shotgun (WGS) entry which is preliminary data.</text>
</comment>
<name>A0A328B7E9_9CAUL</name>
<dbReference type="Pfam" id="PF13441">
    <property type="entry name" value="Gly-zipper_YMGG"/>
    <property type="match status" value="1"/>
</dbReference>
<feature type="domain" description="YMGG-like Gly-zipper" evidence="1">
    <location>
        <begin position="28"/>
        <end position="67"/>
    </location>
</feature>
<dbReference type="GO" id="GO:0009279">
    <property type="term" value="C:cell outer membrane"/>
    <property type="evidence" value="ECO:0007669"/>
    <property type="project" value="UniProtKB-SubCell"/>
</dbReference>
<dbReference type="InterPro" id="IPR027367">
    <property type="entry name" value="Gly-zipper_YMGG"/>
</dbReference>
<reference evidence="3" key="1">
    <citation type="submission" date="2018-05" db="EMBL/GenBank/DDBJ databases">
        <authorList>
            <person name="Li X."/>
        </authorList>
    </citation>
    <scope>NUCLEOTIDE SEQUENCE [LARGE SCALE GENOMIC DNA]</scope>
    <source>
        <strain evidence="3">HKS-05</strain>
    </source>
</reference>
<evidence type="ECO:0000259" key="1">
    <source>
        <dbReference type="Pfam" id="PF13441"/>
    </source>
</evidence>
<organism evidence="2 3">
    <name type="scientific">Phenylobacterium hankyongense</name>
    <dbReference type="NCBI Taxonomy" id="1813876"/>
    <lineage>
        <taxon>Bacteria</taxon>
        <taxon>Pseudomonadati</taxon>
        <taxon>Pseudomonadota</taxon>
        <taxon>Alphaproteobacteria</taxon>
        <taxon>Caulobacterales</taxon>
        <taxon>Caulobacteraceae</taxon>
        <taxon>Phenylobacterium</taxon>
    </lineage>
</organism>
<evidence type="ECO:0000313" key="3">
    <source>
        <dbReference type="Proteomes" id="UP000249842"/>
    </source>
</evidence>
<gene>
    <name evidence="2" type="ORF">DJ021_09230</name>
</gene>